<feature type="region of interest" description="Disordered" evidence="1">
    <location>
        <begin position="1"/>
        <end position="102"/>
    </location>
</feature>
<dbReference type="Proteomes" id="UP001060895">
    <property type="component" value="Unassembled WGS sequence"/>
</dbReference>
<evidence type="ECO:0000313" key="3">
    <source>
        <dbReference type="Proteomes" id="UP001060895"/>
    </source>
</evidence>
<protein>
    <submittedName>
        <fullName evidence="2">Uncharacterized protein</fullName>
    </submittedName>
</protein>
<accession>A0ABQ0P8V6</accession>
<feature type="compositionally biased region" description="Low complexity" evidence="1">
    <location>
        <begin position="21"/>
        <end position="30"/>
    </location>
</feature>
<comment type="caution">
    <text evidence="2">The sequence shown here is derived from an EMBL/GenBank/DDBJ whole genome shotgun (WGS) entry which is preliminary data.</text>
</comment>
<evidence type="ECO:0000313" key="2">
    <source>
        <dbReference type="EMBL" id="GBQ27024.1"/>
    </source>
</evidence>
<dbReference type="EMBL" id="BAQP01000197">
    <property type="protein sequence ID" value="GBQ27024.1"/>
    <property type="molecule type" value="Genomic_DNA"/>
</dbReference>
<evidence type="ECO:0000256" key="1">
    <source>
        <dbReference type="SAM" id="MobiDB-lite"/>
    </source>
</evidence>
<name>A0ABQ0P8V6_9PROT</name>
<feature type="compositionally biased region" description="Basic and acidic residues" evidence="1">
    <location>
        <begin position="90"/>
        <end position="102"/>
    </location>
</feature>
<reference evidence="2" key="1">
    <citation type="submission" date="2013-04" db="EMBL/GenBank/DDBJ databases">
        <title>The genome sequencing project of 58 acetic acid bacteria.</title>
        <authorList>
            <person name="Okamoto-Kainuma A."/>
            <person name="Ishikawa M."/>
            <person name="Umino S."/>
            <person name="Koizumi Y."/>
            <person name="Shiwa Y."/>
            <person name="Yoshikawa H."/>
            <person name="Matsutani M."/>
            <person name="Matsushita K."/>
        </authorList>
    </citation>
    <scope>NUCLEOTIDE SEQUENCE</scope>
    <source>
        <strain evidence="2">DSM 12717</strain>
    </source>
</reference>
<gene>
    <name evidence="2" type="ORF">AA12717_2537</name>
</gene>
<keyword evidence="3" id="KW-1185">Reference proteome</keyword>
<sequence length="102" mass="11290">MDGTAIPIRPMPDPVPAIRQAKAAASSDAVGDGGGKHQRGNGRQEPDQRQERHDVHRAGDKVTDFLNKHYPKSYELASGRNQHRNSVSRNAKEHETRCLKNA</sequence>
<feature type="compositionally biased region" description="Basic and acidic residues" evidence="1">
    <location>
        <begin position="42"/>
        <end position="67"/>
    </location>
</feature>
<organism evidence="2 3">
    <name type="scientific">Gluconacetobacter sacchari DSM 12717</name>
    <dbReference type="NCBI Taxonomy" id="1307940"/>
    <lineage>
        <taxon>Bacteria</taxon>
        <taxon>Pseudomonadati</taxon>
        <taxon>Pseudomonadota</taxon>
        <taxon>Alphaproteobacteria</taxon>
        <taxon>Acetobacterales</taxon>
        <taxon>Acetobacteraceae</taxon>
        <taxon>Gluconacetobacter</taxon>
    </lineage>
</organism>
<proteinExistence type="predicted"/>